<organism evidence="1 2">
    <name type="scientific">Amnimonas aquatica</name>
    <dbReference type="NCBI Taxonomy" id="2094561"/>
    <lineage>
        <taxon>Bacteria</taxon>
        <taxon>Pseudomonadati</taxon>
        <taxon>Pseudomonadota</taxon>
        <taxon>Gammaproteobacteria</taxon>
        <taxon>Moraxellales</taxon>
        <taxon>Moraxellaceae</taxon>
        <taxon>Amnimonas</taxon>
    </lineage>
</organism>
<protein>
    <submittedName>
        <fullName evidence="1">Uncharacterized protein</fullName>
    </submittedName>
</protein>
<evidence type="ECO:0000313" key="2">
    <source>
        <dbReference type="Proteomes" id="UP000243900"/>
    </source>
</evidence>
<evidence type="ECO:0000313" key="1">
    <source>
        <dbReference type="EMBL" id="PQA34586.1"/>
    </source>
</evidence>
<dbReference type="EMBL" id="PTQZ01000230">
    <property type="protein sequence ID" value="PQA34586.1"/>
    <property type="molecule type" value="Genomic_DNA"/>
</dbReference>
<dbReference type="Proteomes" id="UP000243900">
    <property type="component" value="Unassembled WGS sequence"/>
</dbReference>
<comment type="caution">
    <text evidence="1">The sequence shown here is derived from an EMBL/GenBank/DDBJ whole genome shotgun (WGS) entry which is preliminary data.</text>
</comment>
<name>A0A2P6AR54_9GAMM</name>
<proteinExistence type="predicted"/>
<reference evidence="2" key="1">
    <citation type="submission" date="2018-02" db="EMBL/GenBank/DDBJ databases">
        <title>Genome sequencing of Solimonas sp. HR-BB.</title>
        <authorList>
            <person name="Lee Y."/>
            <person name="Jeon C.O."/>
        </authorList>
    </citation>
    <scope>NUCLEOTIDE SEQUENCE [LARGE SCALE GENOMIC DNA]</scope>
    <source>
        <strain evidence="2">HR-E</strain>
    </source>
</reference>
<feature type="non-terminal residue" evidence="1">
    <location>
        <position position="101"/>
    </location>
</feature>
<dbReference type="RefSeq" id="WP_206389808.1">
    <property type="nucleotide sequence ID" value="NZ_PTQZ01000230.1"/>
</dbReference>
<keyword evidence="2" id="KW-1185">Reference proteome</keyword>
<dbReference type="AlphaFoldDB" id="A0A2P6AR54"/>
<accession>A0A2P6AR54</accession>
<sequence length="101" mass="11739">MNLTLHASKAMARFIKKRSKIDIDRLPCDDPALVGRVPIQSTPVNVAWQLHVIQTNRDYNDQVVIAMEAFSRYQILIPVTWDMGMKEIESILLTRWMEELL</sequence>
<gene>
    <name evidence="1" type="ORF">C5O18_08350</name>
</gene>